<dbReference type="PANTHER" id="PTHR32071:SF38">
    <property type="entry name" value="PSP OPERON TRANSCRIPTIONAL ACTIVATOR"/>
    <property type="match status" value="1"/>
</dbReference>
<dbReference type="InterPro" id="IPR002197">
    <property type="entry name" value="HTH_Fis"/>
</dbReference>
<protein>
    <submittedName>
        <fullName evidence="10">Phage shock protein operon transcriptional activator</fullName>
    </submittedName>
</protein>
<evidence type="ECO:0000256" key="7">
    <source>
        <dbReference type="ARBA" id="ARBA00023163"/>
    </source>
</evidence>
<dbReference type="InterPro" id="IPR002078">
    <property type="entry name" value="Sigma_54_int"/>
</dbReference>
<dbReference type="Pfam" id="PF00158">
    <property type="entry name" value="Sigma54_activat"/>
    <property type="match status" value="1"/>
</dbReference>
<dbReference type="PANTHER" id="PTHR32071">
    <property type="entry name" value="TRANSCRIPTIONAL REGULATORY PROTEIN"/>
    <property type="match status" value="1"/>
</dbReference>
<dbReference type="FunFam" id="3.40.50.300:FF:000006">
    <property type="entry name" value="DNA-binding transcriptional regulator NtrC"/>
    <property type="match status" value="1"/>
</dbReference>
<evidence type="ECO:0000256" key="2">
    <source>
        <dbReference type="ARBA" id="ARBA00022840"/>
    </source>
</evidence>
<dbReference type="Pfam" id="PF25601">
    <property type="entry name" value="AAA_lid_14"/>
    <property type="match status" value="1"/>
</dbReference>
<dbReference type="RefSeq" id="WP_139941400.1">
    <property type="nucleotide sequence ID" value="NZ_JBHSYP010000002.1"/>
</dbReference>
<dbReference type="PROSITE" id="PS50045">
    <property type="entry name" value="SIGMA54_INTERACT_4"/>
    <property type="match status" value="1"/>
</dbReference>
<keyword evidence="1" id="KW-0547">Nucleotide-binding</keyword>
<comment type="caution">
    <text evidence="10">The sequence shown here is derived from an EMBL/GenBank/DDBJ whole genome shotgun (WGS) entry which is preliminary data.</text>
</comment>
<dbReference type="InterPro" id="IPR025943">
    <property type="entry name" value="Sigma_54_int_dom_ATP-bd_2"/>
</dbReference>
<dbReference type="GO" id="GO:0043565">
    <property type="term" value="F:sequence-specific DNA binding"/>
    <property type="evidence" value="ECO:0007669"/>
    <property type="project" value="InterPro"/>
</dbReference>
<keyword evidence="7" id="KW-0804">Transcription</keyword>
<dbReference type="InterPro" id="IPR003593">
    <property type="entry name" value="AAA+_ATPase"/>
</dbReference>
<proteinExistence type="predicted"/>
<dbReference type="AlphaFoldDB" id="A0A501PGR6"/>
<keyword evidence="3" id="KW-0902">Two-component regulatory system</keyword>
<feature type="domain" description="Sigma-54 factor interaction" evidence="9">
    <location>
        <begin position="9"/>
        <end position="239"/>
    </location>
</feature>
<dbReference type="CDD" id="cd00009">
    <property type="entry name" value="AAA"/>
    <property type="match status" value="1"/>
</dbReference>
<dbReference type="NCBIfam" id="TIGR02974">
    <property type="entry name" value="phageshock_pspF"/>
    <property type="match status" value="1"/>
</dbReference>
<dbReference type="InterPro" id="IPR025944">
    <property type="entry name" value="Sigma_54_int_dom_CS"/>
</dbReference>
<evidence type="ECO:0000256" key="5">
    <source>
        <dbReference type="ARBA" id="ARBA00023125"/>
    </source>
</evidence>
<name>A0A501PGR6_9PROT</name>
<keyword evidence="4" id="KW-0805">Transcription regulation</keyword>
<dbReference type="PROSITE" id="PS00676">
    <property type="entry name" value="SIGMA54_INTERACT_2"/>
    <property type="match status" value="1"/>
</dbReference>
<keyword evidence="11" id="KW-1185">Reference proteome</keyword>
<dbReference type="PROSITE" id="PS00688">
    <property type="entry name" value="SIGMA54_INTERACT_3"/>
    <property type="match status" value="1"/>
</dbReference>
<feature type="region of interest" description="Disordered" evidence="8">
    <location>
        <begin position="261"/>
        <end position="288"/>
    </location>
</feature>
<evidence type="ECO:0000256" key="8">
    <source>
        <dbReference type="SAM" id="MobiDB-lite"/>
    </source>
</evidence>
<dbReference type="SUPFAM" id="SSF46689">
    <property type="entry name" value="Homeodomain-like"/>
    <property type="match status" value="1"/>
</dbReference>
<evidence type="ECO:0000256" key="4">
    <source>
        <dbReference type="ARBA" id="ARBA00023015"/>
    </source>
</evidence>
<evidence type="ECO:0000259" key="9">
    <source>
        <dbReference type="PROSITE" id="PS50045"/>
    </source>
</evidence>
<dbReference type="InterPro" id="IPR027417">
    <property type="entry name" value="P-loop_NTPase"/>
</dbReference>
<dbReference type="Gene3D" id="1.10.10.60">
    <property type="entry name" value="Homeodomain-like"/>
    <property type="match status" value="1"/>
</dbReference>
<evidence type="ECO:0000256" key="1">
    <source>
        <dbReference type="ARBA" id="ARBA00022741"/>
    </source>
</evidence>
<evidence type="ECO:0000256" key="3">
    <source>
        <dbReference type="ARBA" id="ARBA00023012"/>
    </source>
</evidence>
<feature type="compositionally biased region" description="Basic and acidic residues" evidence="8">
    <location>
        <begin position="268"/>
        <end position="287"/>
    </location>
</feature>
<evidence type="ECO:0000313" key="10">
    <source>
        <dbReference type="EMBL" id="TPD59181.1"/>
    </source>
</evidence>
<reference evidence="11" key="1">
    <citation type="submission" date="2019-06" db="EMBL/GenBank/DDBJ databases">
        <title>The complete genome of Emcibacter congregatus ZYLT.</title>
        <authorList>
            <person name="Zhao Z."/>
        </authorList>
    </citation>
    <scope>NUCLEOTIDE SEQUENCE [LARGE SCALE GENOMIC DNA]</scope>
    <source>
        <strain evidence="11">MCCC 1A06723</strain>
    </source>
</reference>
<accession>A0A501PGR6</accession>
<dbReference type="SUPFAM" id="SSF52540">
    <property type="entry name" value="P-loop containing nucleoside triphosphate hydrolases"/>
    <property type="match status" value="1"/>
</dbReference>
<dbReference type="Proteomes" id="UP000319148">
    <property type="component" value="Unassembled WGS sequence"/>
</dbReference>
<dbReference type="InterPro" id="IPR058031">
    <property type="entry name" value="AAA_lid_NorR"/>
</dbReference>
<dbReference type="OrthoDB" id="9154941at2"/>
<evidence type="ECO:0000313" key="11">
    <source>
        <dbReference type="Proteomes" id="UP000319148"/>
    </source>
</evidence>
<dbReference type="Gene3D" id="1.10.8.60">
    <property type="match status" value="1"/>
</dbReference>
<dbReference type="Gene3D" id="3.40.50.300">
    <property type="entry name" value="P-loop containing nucleotide triphosphate hydrolases"/>
    <property type="match status" value="1"/>
</dbReference>
<dbReference type="InterPro" id="IPR009057">
    <property type="entry name" value="Homeodomain-like_sf"/>
</dbReference>
<dbReference type="Pfam" id="PF02954">
    <property type="entry name" value="HTH_8"/>
    <property type="match status" value="1"/>
</dbReference>
<organism evidence="10 11">
    <name type="scientific">Emcibacter nanhaiensis</name>
    <dbReference type="NCBI Taxonomy" id="1505037"/>
    <lineage>
        <taxon>Bacteria</taxon>
        <taxon>Pseudomonadati</taxon>
        <taxon>Pseudomonadota</taxon>
        <taxon>Alphaproteobacteria</taxon>
        <taxon>Emcibacterales</taxon>
        <taxon>Emcibacteraceae</taxon>
        <taxon>Emcibacter</taxon>
    </lineage>
</organism>
<evidence type="ECO:0000256" key="6">
    <source>
        <dbReference type="ARBA" id="ARBA00023159"/>
    </source>
</evidence>
<dbReference type="SMART" id="SM00382">
    <property type="entry name" value="AAA"/>
    <property type="match status" value="1"/>
</dbReference>
<keyword evidence="6" id="KW-0010">Activator</keyword>
<gene>
    <name evidence="10" type="primary">pspF</name>
    <name evidence="10" type="ORF">FIV46_13210</name>
</gene>
<dbReference type="EMBL" id="VFIY01000015">
    <property type="protein sequence ID" value="TPD59181.1"/>
    <property type="molecule type" value="Genomic_DNA"/>
</dbReference>
<keyword evidence="5" id="KW-0238">DNA-binding</keyword>
<sequence length="344" mass="38691">MASPQDQPIIGESPAFLEVIDQASRAARHERPVLVIGERGTGKELIAARLHFLSPRWEGNFIQVNCAALTESLLESELFGHEAGSFTGAANKRIGRFEEAHGGTLFMDEIATCSMSAQEKILRITEYGTFQRVGGNKVLNVDVRLIGATNVDLPSAADAGEFRHDLLDRLALDVITLPPLRARREDIILLAFHFGQRAAHDRDWSSFPGFSEDMIEALQEYHWPGNIRELKNVVERAVYHAEDEFDPIHILELDPFRSPWRPKPAASSHKDEKPPVQEAPAAHKEPVITETLGPTDYTETVARVEKDLLQKALDANKHNQRDTAVYLNLTYHQLRHQLKKHDLL</sequence>
<dbReference type="GO" id="GO:0000160">
    <property type="term" value="P:phosphorelay signal transduction system"/>
    <property type="evidence" value="ECO:0007669"/>
    <property type="project" value="UniProtKB-KW"/>
</dbReference>
<keyword evidence="2" id="KW-0067">ATP-binding</keyword>
<dbReference type="GO" id="GO:0006355">
    <property type="term" value="P:regulation of DNA-templated transcription"/>
    <property type="evidence" value="ECO:0007669"/>
    <property type="project" value="InterPro"/>
</dbReference>
<dbReference type="GO" id="GO:0005524">
    <property type="term" value="F:ATP binding"/>
    <property type="evidence" value="ECO:0007669"/>
    <property type="project" value="UniProtKB-KW"/>
</dbReference>
<dbReference type="InterPro" id="IPR014317">
    <property type="entry name" value="Transcription_activator_PspF"/>
</dbReference>